<dbReference type="InterPro" id="IPR008966">
    <property type="entry name" value="Adhesion_dom_sf"/>
</dbReference>
<feature type="domain" description="Fimbrial-type adhesion" evidence="6">
    <location>
        <begin position="223"/>
        <end position="361"/>
    </location>
</feature>
<dbReference type="InterPro" id="IPR050263">
    <property type="entry name" value="Bact_Fimbrial_Adh_Pro"/>
</dbReference>
<proteinExistence type="inferred from homology"/>
<dbReference type="EMBL" id="LS483470">
    <property type="protein sequence ID" value="SQI35902.1"/>
    <property type="molecule type" value="Genomic_DNA"/>
</dbReference>
<dbReference type="InterPro" id="IPR036937">
    <property type="entry name" value="Adhesion_dom_fimbrial_sf"/>
</dbReference>
<dbReference type="GO" id="GO:0043709">
    <property type="term" value="P:cell adhesion involved in single-species biofilm formation"/>
    <property type="evidence" value="ECO:0007669"/>
    <property type="project" value="TreeGrafter"/>
</dbReference>
<dbReference type="Pfam" id="PF00419">
    <property type="entry name" value="Fimbrial"/>
    <property type="match status" value="1"/>
</dbReference>
<dbReference type="OrthoDB" id="6504508at2"/>
<name>A0A2X4UMT9_9GAMM</name>
<evidence type="ECO:0000259" key="6">
    <source>
        <dbReference type="Pfam" id="PF00419"/>
    </source>
</evidence>
<dbReference type="PANTHER" id="PTHR33420">
    <property type="entry name" value="FIMBRIAL SUBUNIT ELFA-RELATED"/>
    <property type="match status" value="1"/>
</dbReference>
<keyword evidence="8" id="KW-1185">Reference proteome</keyword>
<accession>A0A2X4UMT9</accession>
<evidence type="ECO:0000256" key="5">
    <source>
        <dbReference type="SAM" id="SignalP"/>
    </source>
</evidence>
<organism evidence="7 8">
    <name type="scientific">Leminorella richardii</name>
    <dbReference type="NCBI Taxonomy" id="158841"/>
    <lineage>
        <taxon>Bacteria</taxon>
        <taxon>Pseudomonadati</taxon>
        <taxon>Pseudomonadota</taxon>
        <taxon>Gammaproteobacteria</taxon>
        <taxon>Enterobacterales</taxon>
        <taxon>Budviciaceae</taxon>
        <taxon>Leminorella</taxon>
    </lineage>
</organism>
<comment type="similarity">
    <text evidence="2">Belongs to the fimbrial protein family.</text>
</comment>
<protein>
    <submittedName>
        <fullName evidence="7">Putative fimbrial protein StkG</fullName>
    </submittedName>
</protein>
<dbReference type="GO" id="GO:0009289">
    <property type="term" value="C:pilus"/>
    <property type="evidence" value="ECO:0007669"/>
    <property type="project" value="UniProtKB-SubCell"/>
</dbReference>
<keyword evidence="4" id="KW-0281">Fimbrium</keyword>
<sequence length="362" mass="38744">MKVSQYSLKRPAIRLAFLILTIASFSSLANIDCKFDLGDGTQVAIGSTPQYPFPDINIVSAVSSPTKISGSSPIIFRLIPNLKTICQVGDDGENLFQKTAYSPEYITAVDGKALFKTNVTGLAYTVAISTDQSFGLNFFSTPTTDYVFHNMDNRDDMMVNRSWIAHVEIYQLPSYAGLPSGFTSLTAANTVIGEAVVGSPYVAGREHPHIKISANSSSIQLPIKGTTCNFSAPKTVDLGTYTTSQVNKNLTTVKPINITGSCSVAPKVSVKLTTTKTTGAGNMLLANRLTGDSAAQGVGVEIVGPNRYVMTPNADIRANIDYKFTAPSANFTMPFTGQLVKDGSRVTAGSFESIGVFQISYY</sequence>
<feature type="signal peptide" evidence="5">
    <location>
        <begin position="1"/>
        <end position="29"/>
    </location>
</feature>
<dbReference type="AlphaFoldDB" id="A0A2X4UMT9"/>
<evidence type="ECO:0000256" key="3">
    <source>
        <dbReference type="ARBA" id="ARBA00022729"/>
    </source>
</evidence>
<comment type="subcellular location">
    <subcellularLocation>
        <location evidence="1">Fimbrium</location>
    </subcellularLocation>
</comment>
<dbReference type="Gene3D" id="2.60.40.1090">
    <property type="entry name" value="Fimbrial-type adhesion domain"/>
    <property type="match status" value="1"/>
</dbReference>
<feature type="chain" id="PRO_5016117066" evidence="5">
    <location>
        <begin position="30"/>
        <end position="362"/>
    </location>
</feature>
<evidence type="ECO:0000256" key="2">
    <source>
        <dbReference type="ARBA" id="ARBA00006671"/>
    </source>
</evidence>
<reference evidence="7 8" key="1">
    <citation type="submission" date="2018-06" db="EMBL/GenBank/DDBJ databases">
        <authorList>
            <consortium name="Pathogen Informatics"/>
            <person name="Doyle S."/>
        </authorList>
    </citation>
    <scope>NUCLEOTIDE SEQUENCE [LARGE SCALE GENOMIC DNA]</scope>
    <source>
        <strain evidence="7 8">NCTC12151</strain>
    </source>
</reference>
<dbReference type="PANTHER" id="PTHR33420:SF12">
    <property type="entry name" value="FIMBRIN-LIKE PROTEIN FIMI-RELATED"/>
    <property type="match status" value="1"/>
</dbReference>
<evidence type="ECO:0000313" key="7">
    <source>
        <dbReference type="EMBL" id="SQI35902.1"/>
    </source>
</evidence>
<dbReference type="SUPFAM" id="SSF49401">
    <property type="entry name" value="Bacterial adhesins"/>
    <property type="match status" value="1"/>
</dbReference>
<evidence type="ECO:0000256" key="1">
    <source>
        <dbReference type="ARBA" id="ARBA00004561"/>
    </source>
</evidence>
<dbReference type="Proteomes" id="UP000249005">
    <property type="component" value="Chromosome 1"/>
</dbReference>
<dbReference type="InterPro" id="IPR000259">
    <property type="entry name" value="Adhesion_dom_fimbrial"/>
</dbReference>
<gene>
    <name evidence="7" type="ORF">NCTC12151_00527</name>
</gene>
<evidence type="ECO:0000313" key="8">
    <source>
        <dbReference type="Proteomes" id="UP000249005"/>
    </source>
</evidence>
<dbReference type="RefSeq" id="WP_111739172.1">
    <property type="nucleotide sequence ID" value="NZ_LR698987.1"/>
</dbReference>
<dbReference type="KEGG" id="lri:NCTC12151_00527"/>
<keyword evidence="3 5" id="KW-0732">Signal</keyword>
<evidence type="ECO:0000256" key="4">
    <source>
        <dbReference type="ARBA" id="ARBA00023263"/>
    </source>
</evidence>